<geneLocation type="plasmid" evidence="2">
    <name>plasmid1</name>
</geneLocation>
<reference evidence="2 3" key="1">
    <citation type="submission" date="2017-06" db="EMBL/GenBank/DDBJ databases">
        <title>Genome sequencing of cyanobaciteial culture collection at National Institute for Environmental Studies (NIES).</title>
        <authorList>
            <person name="Hirose Y."/>
            <person name="Shimura Y."/>
            <person name="Fujisawa T."/>
            <person name="Nakamura Y."/>
            <person name="Kawachi M."/>
        </authorList>
    </citation>
    <scope>NUCLEOTIDE SEQUENCE [LARGE SCALE GENOMIC DNA]</scope>
    <source>
        <strain evidence="2 3">NIES-2135</strain>
        <plasmid evidence="3">Plasmid Plasmid1 dna</plasmid>
    </source>
</reference>
<evidence type="ECO:0000313" key="3">
    <source>
        <dbReference type="Proteomes" id="UP000217895"/>
    </source>
</evidence>
<dbReference type="Proteomes" id="UP000217895">
    <property type="component" value="Plasmid Plasmid1 dna"/>
</dbReference>
<keyword evidence="3" id="KW-1185">Reference proteome</keyword>
<feature type="transmembrane region" description="Helical" evidence="1">
    <location>
        <begin position="86"/>
        <end position="105"/>
    </location>
</feature>
<protein>
    <recommendedName>
        <fullName evidence="4">Rod shape-determining protein MreD</fullName>
    </recommendedName>
</protein>
<feature type="transmembrane region" description="Helical" evidence="1">
    <location>
        <begin position="117"/>
        <end position="141"/>
    </location>
</feature>
<organism evidence="2 3">
    <name type="scientific">Leptolyngbya boryana NIES-2135</name>
    <dbReference type="NCBI Taxonomy" id="1973484"/>
    <lineage>
        <taxon>Bacteria</taxon>
        <taxon>Bacillati</taxon>
        <taxon>Cyanobacteriota</taxon>
        <taxon>Cyanophyceae</taxon>
        <taxon>Leptolyngbyales</taxon>
        <taxon>Leptolyngbyaceae</taxon>
        <taxon>Leptolyngbya group</taxon>
        <taxon>Leptolyngbya</taxon>
    </lineage>
</organism>
<keyword evidence="2" id="KW-0614">Plasmid</keyword>
<gene>
    <name evidence="2" type="ORF">NIES2135_62660</name>
</gene>
<accession>A0A1Z4JRN2</accession>
<sequence length="152" mass="17560">MLNRWFNLPEWNVGIFSFLLNFVWEIQQMPFYQIPAEFSHLDMINGCTLATVGDVGISIVAFWTVAGISKSRQWVHRSRRWQISSFILVGVVITIIFEALATGVLNRWKYGTSMPTLPFLGTGLLPLFQWVLLPPLVVWFIKRQLSEPKHSH</sequence>
<feature type="transmembrane region" description="Helical" evidence="1">
    <location>
        <begin position="43"/>
        <end position="65"/>
    </location>
</feature>
<keyword evidence="1" id="KW-0812">Transmembrane</keyword>
<evidence type="ECO:0000256" key="1">
    <source>
        <dbReference type="SAM" id="Phobius"/>
    </source>
</evidence>
<dbReference type="AlphaFoldDB" id="A0A1Z4JRN2"/>
<keyword evidence="1" id="KW-0472">Membrane</keyword>
<dbReference type="EMBL" id="AP018204">
    <property type="protein sequence ID" value="BAY59389.1"/>
    <property type="molecule type" value="Genomic_DNA"/>
</dbReference>
<feature type="transmembrane region" description="Helical" evidence="1">
    <location>
        <begin position="12"/>
        <end position="31"/>
    </location>
</feature>
<evidence type="ECO:0000313" key="2">
    <source>
        <dbReference type="EMBL" id="BAY59389.1"/>
    </source>
</evidence>
<evidence type="ECO:0008006" key="4">
    <source>
        <dbReference type="Google" id="ProtNLM"/>
    </source>
</evidence>
<keyword evidence="1" id="KW-1133">Transmembrane helix</keyword>
<proteinExistence type="predicted"/>
<name>A0A1Z4JRN2_LEPBY</name>